<accession>A0A833JBG2</accession>
<gene>
    <name evidence="2" type="ORF">GCL57_11665</name>
</gene>
<dbReference type="Proteomes" id="UP000442694">
    <property type="component" value="Unassembled WGS sequence"/>
</dbReference>
<comment type="caution">
    <text evidence="2">The sequence shown here is derived from an EMBL/GenBank/DDBJ whole genome shotgun (WGS) entry which is preliminary data.</text>
</comment>
<dbReference type="AlphaFoldDB" id="A0A833JBG2"/>
<evidence type="ECO:0000313" key="2">
    <source>
        <dbReference type="EMBL" id="KAB8029187.1"/>
    </source>
</evidence>
<dbReference type="RefSeq" id="WP_152213528.1">
    <property type="nucleotide sequence ID" value="NZ_WFLN01000008.1"/>
</dbReference>
<keyword evidence="1" id="KW-0732">Signal</keyword>
<proteinExistence type="predicted"/>
<reference evidence="2 3" key="1">
    <citation type="submission" date="2019-10" db="EMBL/GenBank/DDBJ databases">
        <title>New genus of Silvanigrellaceae.</title>
        <authorList>
            <person name="Pitt A."/>
            <person name="Hahn M.W."/>
        </authorList>
    </citation>
    <scope>NUCLEOTIDE SEQUENCE [LARGE SCALE GENOMIC DNA]</scope>
    <source>
        <strain evidence="2 3">33A1-SZDP</strain>
    </source>
</reference>
<keyword evidence="3" id="KW-1185">Reference proteome</keyword>
<name>A0A833JBG2_9BACT</name>
<feature type="signal peptide" evidence="1">
    <location>
        <begin position="1"/>
        <end position="22"/>
    </location>
</feature>
<organism evidence="2 3">
    <name type="scientific">Fluviispira multicolorata</name>
    <dbReference type="NCBI Taxonomy" id="2654512"/>
    <lineage>
        <taxon>Bacteria</taxon>
        <taxon>Pseudomonadati</taxon>
        <taxon>Bdellovibrionota</taxon>
        <taxon>Oligoflexia</taxon>
        <taxon>Silvanigrellales</taxon>
        <taxon>Silvanigrellaceae</taxon>
        <taxon>Fluviispira</taxon>
    </lineage>
</organism>
<sequence length="101" mass="11404">MRFIKRALTLSIVLFNFNSAFADGFTLPLKPNTLKCDDEGLDPQSCTVERDEALKIGCIGKAVYDELIRINHFPMCTSTKKFKGYCSCFASTTKIYSFDKN</sequence>
<dbReference type="EMBL" id="WFLN01000008">
    <property type="protein sequence ID" value="KAB8029187.1"/>
    <property type="molecule type" value="Genomic_DNA"/>
</dbReference>
<evidence type="ECO:0000313" key="3">
    <source>
        <dbReference type="Proteomes" id="UP000442694"/>
    </source>
</evidence>
<evidence type="ECO:0000256" key="1">
    <source>
        <dbReference type="SAM" id="SignalP"/>
    </source>
</evidence>
<protein>
    <submittedName>
        <fullName evidence="2">Uncharacterized protein</fullName>
    </submittedName>
</protein>
<feature type="chain" id="PRO_5032681466" evidence="1">
    <location>
        <begin position="23"/>
        <end position="101"/>
    </location>
</feature>